<evidence type="ECO:0000256" key="4">
    <source>
        <dbReference type="SAM" id="MobiDB-lite"/>
    </source>
</evidence>
<feature type="region of interest" description="Disordered" evidence="4">
    <location>
        <begin position="577"/>
        <end position="601"/>
    </location>
</feature>
<accession>A0A965LKU4</accession>
<proteinExistence type="predicted"/>
<dbReference type="GO" id="GO:0071555">
    <property type="term" value="P:cell wall organization"/>
    <property type="evidence" value="ECO:0007669"/>
    <property type="project" value="TreeGrafter"/>
</dbReference>
<dbReference type="Gene3D" id="3.40.710.10">
    <property type="entry name" value="DD-peptidase/beta-lactamase superfamily"/>
    <property type="match status" value="1"/>
</dbReference>
<evidence type="ECO:0000256" key="3">
    <source>
        <dbReference type="ARBA" id="ARBA00023136"/>
    </source>
</evidence>
<comment type="subcellular location">
    <subcellularLocation>
        <location evidence="1">Membrane</location>
    </subcellularLocation>
</comment>
<keyword evidence="2" id="KW-0121">Carboxypeptidase</keyword>
<evidence type="ECO:0000256" key="2">
    <source>
        <dbReference type="ARBA" id="ARBA00022645"/>
    </source>
</evidence>
<dbReference type="InterPro" id="IPR050515">
    <property type="entry name" value="Beta-lactam/transpept"/>
</dbReference>
<dbReference type="GO" id="GO:0005886">
    <property type="term" value="C:plasma membrane"/>
    <property type="evidence" value="ECO:0007669"/>
    <property type="project" value="TreeGrafter"/>
</dbReference>
<dbReference type="InterPro" id="IPR036138">
    <property type="entry name" value="PBP_dimer_sf"/>
</dbReference>
<dbReference type="PANTHER" id="PTHR30627:SF1">
    <property type="entry name" value="PEPTIDOGLYCAN D,D-TRANSPEPTIDASE FTSI"/>
    <property type="match status" value="1"/>
</dbReference>
<evidence type="ECO:0000256" key="1">
    <source>
        <dbReference type="ARBA" id="ARBA00004370"/>
    </source>
</evidence>
<protein>
    <submittedName>
        <fullName evidence="7">Penicillin-binding protein 2</fullName>
    </submittedName>
</protein>
<name>A0A965LKU4_9PROT</name>
<dbReference type="Pfam" id="PF03717">
    <property type="entry name" value="PBP_dimer"/>
    <property type="match status" value="1"/>
</dbReference>
<feature type="domain" description="Penicillin-binding protein transpeptidase" evidence="5">
    <location>
        <begin position="254"/>
        <end position="559"/>
    </location>
</feature>
<dbReference type="GO" id="GO:0008658">
    <property type="term" value="F:penicillin binding"/>
    <property type="evidence" value="ECO:0007669"/>
    <property type="project" value="InterPro"/>
</dbReference>
<dbReference type="SUPFAM" id="SSF56519">
    <property type="entry name" value="Penicillin binding protein dimerisation domain"/>
    <property type="match status" value="1"/>
</dbReference>
<keyword evidence="3" id="KW-0472">Membrane</keyword>
<reference evidence="7" key="1">
    <citation type="submission" date="2018-10" db="EMBL/GenBank/DDBJ databases">
        <title>Iterative Subtractive Binning of Freshwater Chronoseries Metagenomes Recovers Nearly Complete Genomes from over Four Hundred Novel Species.</title>
        <authorList>
            <person name="Rodriguez-R L.M."/>
            <person name="Tsementzi D."/>
            <person name="Luo C."/>
            <person name="Konstantinidis K.T."/>
        </authorList>
    </citation>
    <scope>NUCLEOTIDE SEQUENCE</scope>
    <source>
        <strain evidence="7">WB5_2A_028</strain>
    </source>
</reference>
<organism evidence="7 8">
    <name type="scientific">Candidatus Fonsibacter lacus</name>
    <dbReference type="NCBI Taxonomy" id="2576439"/>
    <lineage>
        <taxon>Bacteria</taxon>
        <taxon>Pseudomonadati</taxon>
        <taxon>Pseudomonadota</taxon>
        <taxon>Alphaproteobacteria</taxon>
        <taxon>Candidatus Pelagibacterales</taxon>
        <taxon>Candidatus Pelagibacterales incertae sedis</taxon>
        <taxon>Candidatus Fonsibacter</taxon>
    </lineage>
</organism>
<gene>
    <name evidence="7" type="ORF">EBT44_01730</name>
</gene>
<keyword evidence="2" id="KW-0645">Protease</keyword>
<dbReference type="InterPro" id="IPR012338">
    <property type="entry name" value="Beta-lactam/transpept-like"/>
</dbReference>
<dbReference type="GO" id="GO:0004180">
    <property type="term" value="F:carboxypeptidase activity"/>
    <property type="evidence" value="ECO:0007669"/>
    <property type="project" value="UniProtKB-KW"/>
</dbReference>
<dbReference type="PANTHER" id="PTHR30627">
    <property type="entry name" value="PEPTIDOGLYCAN D,D-TRANSPEPTIDASE"/>
    <property type="match status" value="1"/>
</dbReference>
<evidence type="ECO:0000259" key="5">
    <source>
        <dbReference type="Pfam" id="PF00905"/>
    </source>
</evidence>
<dbReference type="Gene3D" id="3.90.1310.10">
    <property type="entry name" value="Penicillin-binding protein 2a (Domain 2)"/>
    <property type="match status" value="1"/>
</dbReference>
<dbReference type="Pfam" id="PF00905">
    <property type="entry name" value="Transpeptidase"/>
    <property type="match status" value="1"/>
</dbReference>
<comment type="caution">
    <text evidence="7">The sequence shown here is derived from an EMBL/GenBank/DDBJ whole genome shotgun (WGS) entry which is preliminary data.</text>
</comment>
<feature type="compositionally biased region" description="Basic and acidic residues" evidence="4">
    <location>
        <begin position="581"/>
        <end position="601"/>
    </location>
</feature>
<dbReference type="InterPro" id="IPR005311">
    <property type="entry name" value="PBP_dimer"/>
</dbReference>
<dbReference type="InterPro" id="IPR001460">
    <property type="entry name" value="PCN-bd_Tpept"/>
</dbReference>
<feature type="domain" description="Penicillin-binding protein dimerisation" evidence="6">
    <location>
        <begin position="54"/>
        <end position="202"/>
    </location>
</feature>
<evidence type="ECO:0000313" key="7">
    <source>
        <dbReference type="EMBL" id="NBR93566.1"/>
    </source>
</evidence>
<dbReference type="EMBL" id="RFXN01000011">
    <property type="protein sequence ID" value="NBR93566.1"/>
    <property type="molecule type" value="Genomic_DNA"/>
</dbReference>
<dbReference type="Proteomes" id="UP000740727">
    <property type="component" value="Unassembled WGS sequence"/>
</dbReference>
<keyword evidence="2" id="KW-0378">Hydrolase</keyword>
<dbReference type="SUPFAM" id="SSF56601">
    <property type="entry name" value="beta-lactamase/transpeptidase-like"/>
    <property type="match status" value="1"/>
</dbReference>
<dbReference type="Gene3D" id="3.30.450.330">
    <property type="match status" value="1"/>
</dbReference>
<evidence type="ECO:0000313" key="8">
    <source>
        <dbReference type="Proteomes" id="UP000740727"/>
    </source>
</evidence>
<evidence type="ECO:0000259" key="6">
    <source>
        <dbReference type="Pfam" id="PF03717"/>
    </source>
</evidence>
<dbReference type="AlphaFoldDB" id="A0A965LKU4"/>
<sequence length="601" mass="64661">MSPLRMAQGRLRATLLLVAILFVTFFLRLVDVQAVNAQEYADRATRELTKTATLPAPRGEVTDRNGNVLARSIESIDLVVDQTLINRPQRAAEIVAPIIGESVSYVKSSLVGKRKFAYVARDITPAQWENIKTAISVENESGKLSDRIGGFFSERGFTRDYPEKYLAASILGFVNSAGVGGGGMESSLNDVLAGTDGIFTYENGGGPSIPSARQVLVPPQPGKSIRLTIDRDLQWAAEDAITALAKETKASSVSAVIMDPATGEILALATAPGFDPNNFSHTKASLLKIPSVQEVYEPGSTGKVMTMAAALEEKVVTPTTVFKIPDKIQRADKIFKDHDNHPVWKLTSTGILAKSSNVGAIKISERMSENTLFSYLRKFGIGERVRLGLPAEPAGILNPVEKWSRSTFPTVSFGQSYSVTAIQATSVFATIANSGVRVTPTLIAGTSDSSGHYTAAARPETRRVISNDVAKQLSIMMESVVQEGGTAVRAAIPGYRVAGKTGTAERYDGNCGCYRGYTASFIGFAPADKPRFVMSVTVQNPVGIHWGGYLGGPVFKSVMSYALKSYRVPPSGEKLVPYPSDKSELDEWTKDTKVATASEKR</sequence>